<dbReference type="InterPro" id="IPR015668">
    <property type="entry name" value="Bcl-9/Bcl-9l"/>
</dbReference>
<dbReference type="eggNOG" id="ENOG502QR2B">
    <property type="taxonomic scope" value="Eukaryota"/>
</dbReference>
<organism evidence="5 6">
    <name type="scientific">Tupaia chinensis</name>
    <name type="common">Chinese tree shrew</name>
    <name type="synonym">Tupaia belangeri chinensis</name>
    <dbReference type="NCBI Taxonomy" id="246437"/>
    <lineage>
        <taxon>Eukaryota</taxon>
        <taxon>Metazoa</taxon>
        <taxon>Chordata</taxon>
        <taxon>Craniata</taxon>
        <taxon>Vertebrata</taxon>
        <taxon>Euteleostomi</taxon>
        <taxon>Mammalia</taxon>
        <taxon>Eutheria</taxon>
        <taxon>Euarchontoglires</taxon>
        <taxon>Scandentia</taxon>
        <taxon>Tupaiidae</taxon>
        <taxon>Tupaia</taxon>
    </lineage>
</organism>
<feature type="region of interest" description="Disordered" evidence="4">
    <location>
        <begin position="980"/>
        <end position="1069"/>
    </location>
</feature>
<dbReference type="Gene3D" id="3.30.40.10">
    <property type="entry name" value="Zinc/RING finger domain, C3HC4 (zinc finger)"/>
    <property type="match status" value="1"/>
</dbReference>
<feature type="compositionally biased region" description="Pro residues" evidence="4">
    <location>
        <begin position="310"/>
        <end position="322"/>
    </location>
</feature>
<feature type="compositionally biased region" description="Polar residues" evidence="4">
    <location>
        <begin position="799"/>
        <end position="824"/>
    </location>
</feature>
<comment type="similarity">
    <text evidence="2">Belongs to the BCL9 family.</text>
</comment>
<reference evidence="6" key="2">
    <citation type="journal article" date="2013" name="Nat. Commun.">
        <title>Genome of the Chinese tree shrew.</title>
        <authorList>
            <person name="Fan Y."/>
            <person name="Huang Z.Y."/>
            <person name="Cao C.C."/>
            <person name="Chen C.S."/>
            <person name="Chen Y.X."/>
            <person name="Fan D.D."/>
            <person name="He J."/>
            <person name="Hou H.L."/>
            <person name="Hu L."/>
            <person name="Hu X.T."/>
            <person name="Jiang X.T."/>
            <person name="Lai R."/>
            <person name="Lang Y.S."/>
            <person name="Liang B."/>
            <person name="Liao S.G."/>
            <person name="Mu D."/>
            <person name="Ma Y.Y."/>
            <person name="Niu Y.Y."/>
            <person name="Sun X.Q."/>
            <person name="Xia J.Q."/>
            <person name="Xiao J."/>
            <person name="Xiong Z.Q."/>
            <person name="Xu L."/>
            <person name="Yang L."/>
            <person name="Zhang Y."/>
            <person name="Zhao W."/>
            <person name="Zhao X.D."/>
            <person name="Zheng Y.T."/>
            <person name="Zhou J.M."/>
            <person name="Zhu Y.B."/>
            <person name="Zhang G.J."/>
            <person name="Wang J."/>
            <person name="Yao Y.G."/>
        </authorList>
    </citation>
    <scope>NUCLEOTIDE SEQUENCE [LARGE SCALE GENOMIC DNA]</scope>
</reference>
<sequence>MRILANKTRLPHPRRREAPGSPPLSPRGHSPPAPAKPMHPENKLTNHGKTGNGGAQSQHQNVNQGPPCNLGSKGVGAGNHGAKANQISPSNSSLKNPQAGVPPFSSLKGKVKRERSVSVDSGEQREAGTPSLDSEAKEVAPRSKRRCVLERKQPYSGDEWCSGPDSEEDDKPIGATHNCNVADPAMAAPQLGPGQTAQLPLSESSTPAGPHGPPPGLRPDVPGGGAGGVPGKPPSQFVYVFTTHLANTAAEAVLQGRADSILAYHQQNVPRAKLDQTRRNTERLLLRSGDTEPFLKGPPGGAGDGGPTVSAPPAPAQPPAAPPSGLKKYEEPLQSMISQTQSLGGPPLEHEVPGHPPGGDMGQQMNVMMQRLGQDSLTPEQVAWRKLQEEYYEEKRRKEEQIGLHGGRQLQDMMGMGGLMVRGPPPPYHSKPGDQWPPGMGAQLRGPMDVQDPMQLRGGPPFPGPRFPGNQMQRVPGFGGMQSVPMEVPMNAMQRPVRPGMGWTEDLPPMGAPSNFAQNTVPYPGGQGEAERFMAPRVREELLRHQLLEKRAMGMQRPLGMAGGGMGQSMEVERMMQAHRQMEPAMFPGQMAGGEGLAGAPMGMEFGGSRGLLSPPMGQSGLREVDAPMGPGNLNMNMNVNMNMNMNLNVQMTPQQQMLMSQKMRGPGDMMGPQGLSPEELARARAQNSGGMVGGPQKMLMPSQFPSQGQQGFSGGQGPYQTMSQDMGNAQDMFSPDQSSMPMGNSGTARLSHMPLPPASNAPGQVHSAPNRGLGRRPSDLTISINQMGSPGMGHLKSPTLSQVHSPLVTSPSANLKSPQTPSQMVPLPSANPPGPLKSPQVLSSSLSVRSPTGSPSRLKSPSMAVPSPGWVASPKTAMPSPGVSQNKQPPLNMNSSTTLGNMEQGALPPSGPRSTSSAPPANPPSGLVNPSLPFTSSPDPAPSQNPLSLMMSQMSKYAMPSSTPLYHNAIKTIATSDDELLPDRPLLPPPPPQGSGPGISNSQPNQMHLNSAAAPSPMGLNLPGQQPLSHEPPPAMLPSPTPLGSNIPLHPNPQGTGGPPQNSMMMAPGGPDALSAPCGPVPSSSQMMSFPPRLQQPHGAMAPTGGGGGGPGLQQHYASGMPLPPEDLPSQPPGPMPPQQHLMGKGMAGRMGDAYPPGVLPGVASVLNDPELSEVIRPTPTGIPEFDLSRIIPSEKPSSTLQYFPKSENQPPKAQPPNLHLMNLQNMMAEQTPSRPPNLPGQQGVQRGLNMSMCHPGQMSLLGRTGVPPQQGMVPHGLHQGVMSPPQGLMAQQNFMLMKQRGVGGEAYSQPPHMLSPQGSLMGPPPQQNLMVSHPLRQRSVSLDSQMGYLPAPGGMANLPF</sequence>
<dbReference type="PANTHER" id="PTHR15185:SF3">
    <property type="entry name" value="B-CELL CLL_LYMPHOMA 9-LIKE PROTEIN"/>
    <property type="match status" value="1"/>
</dbReference>
<feature type="compositionally biased region" description="Polar residues" evidence="4">
    <location>
        <begin position="193"/>
        <end position="207"/>
    </location>
</feature>
<feature type="compositionally biased region" description="Polar residues" evidence="4">
    <location>
        <begin position="883"/>
        <end position="902"/>
    </location>
</feature>
<gene>
    <name evidence="5" type="ORF">TREES_T100013279</name>
</gene>
<dbReference type="GO" id="GO:0008013">
    <property type="term" value="F:beta-catenin binding"/>
    <property type="evidence" value="ECO:0007669"/>
    <property type="project" value="InterPro"/>
</dbReference>
<dbReference type="STRING" id="246437.L9KL53"/>
<feature type="compositionally biased region" description="Basic and acidic residues" evidence="4">
    <location>
        <begin position="134"/>
        <end position="153"/>
    </location>
</feature>
<evidence type="ECO:0000256" key="1">
    <source>
        <dbReference type="ARBA" id="ARBA00004123"/>
    </source>
</evidence>
<feature type="compositionally biased region" description="Polar residues" evidence="4">
    <location>
        <begin position="738"/>
        <end position="749"/>
    </location>
</feature>
<comment type="subcellular location">
    <subcellularLocation>
        <location evidence="1">Nucleus</location>
    </subcellularLocation>
</comment>
<feature type="compositionally biased region" description="Pro residues" evidence="4">
    <location>
        <begin position="986"/>
        <end position="995"/>
    </location>
</feature>
<dbReference type="PANTHER" id="PTHR15185">
    <property type="entry name" value="BCL9"/>
    <property type="match status" value="1"/>
</dbReference>
<evidence type="ECO:0000256" key="4">
    <source>
        <dbReference type="SAM" id="MobiDB-lite"/>
    </source>
</evidence>
<evidence type="ECO:0000256" key="3">
    <source>
        <dbReference type="ARBA" id="ARBA00023242"/>
    </source>
</evidence>
<dbReference type="FunCoup" id="L9KL53">
    <property type="interactions" value="1305"/>
</dbReference>
<dbReference type="GO" id="GO:0030512">
    <property type="term" value="P:negative regulation of transforming growth factor beta receptor signaling pathway"/>
    <property type="evidence" value="ECO:0007669"/>
    <property type="project" value="TreeGrafter"/>
</dbReference>
<feature type="compositionally biased region" description="Polar residues" evidence="4">
    <location>
        <begin position="45"/>
        <end position="66"/>
    </location>
</feature>
<accession>L9KL53</accession>
<feature type="compositionally biased region" description="Polar residues" evidence="4">
    <location>
        <begin position="933"/>
        <end position="948"/>
    </location>
</feature>
<feature type="compositionally biased region" description="Polar residues" evidence="4">
    <location>
        <begin position="85"/>
        <end position="96"/>
    </location>
</feature>
<evidence type="ECO:0000313" key="6">
    <source>
        <dbReference type="Proteomes" id="UP000011518"/>
    </source>
</evidence>
<protein>
    <submittedName>
        <fullName evidence="5">B-cell CLL/lymphoma 9-like protein</fullName>
    </submittedName>
</protein>
<feature type="compositionally biased region" description="Pro residues" evidence="4">
    <location>
        <begin position="20"/>
        <end position="37"/>
    </location>
</feature>
<feature type="compositionally biased region" description="Pro residues" evidence="4">
    <location>
        <begin position="1031"/>
        <end position="1042"/>
    </location>
</feature>
<dbReference type="InterPro" id="IPR013083">
    <property type="entry name" value="Znf_RING/FYVE/PHD"/>
</dbReference>
<feature type="compositionally biased region" description="Polar residues" evidence="4">
    <location>
        <begin position="841"/>
        <end position="860"/>
    </location>
</feature>
<dbReference type="Proteomes" id="UP000011518">
    <property type="component" value="Unassembled WGS sequence"/>
</dbReference>
<keyword evidence="6" id="KW-1185">Reference proteome</keyword>
<evidence type="ECO:0000313" key="5">
    <source>
        <dbReference type="EMBL" id="ELW63224.1"/>
    </source>
</evidence>
<feature type="compositionally biased region" description="Basic and acidic residues" evidence="4">
    <location>
        <begin position="114"/>
        <end position="126"/>
    </location>
</feature>
<dbReference type="InParanoid" id="L9KL53"/>
<dbReference type="GO" id="GO:1990907">
    <property type="term" value="C:beta-catenin-TCF complex"/>
    <property type="evidence" value="ECO:0007669"/>
    <property type="project" value="TreeGrafter"/>
</dbReference>
<dbReference type="GO" id="GO:0003713">
    <property type="term" value="F:transcription coactivator activity"/>
    <property type="evidence" value="ECO:0007669"/>
    <property type="project" value="InterPro"/>
</dbReference>
<dbReference type="EMBL" id="KB320789">
    <property type="protein sequence ID" value="ELW63224.1"/>
    <property type="molecule type" value="Genomic_DNA"/>
</dbReference>
<reference evidence="6" key="1">
    <citation type="submission" date="2012-07" db="EMBL/GenBank/DDBJ databases">
        <title>Genome of the Chinese tree shrew, a rising model animal genetically related to primates.</title>
        <authorList>
            <person name="Zhang G."/>
            <person name="Fan Y."/>
            <person name="Yao Y."/>
            <person name="Huang Z."/>
        </authorList>
    </citation>
    <scope>NUCLEOTIDE SEQUENCE [LARGE SCALE GENOMIC DNA]</scope>
</reference>
<dbReference type="GO" id="GO:0060070">
    <property type="term" value="P:canonical Wnt signaling pathway"/>
    <property type="evidence" value="ECO:0007669"/>
    <property type="project" value="InterPro"/>
</dbReference>
<keyword evidence="3" id="KW-0539">Nucleus</keyword>
<feature type="region of interest" description="Disordered" evidence="4">
    <location>
        <begin position="285"/>
        <end position="327"/>
    </location>
</feature>
<name>L9KL53_TUPCH</name>
<feature type="region of interest" description="Disordered" evidence="4">
    <location>
        <begin position="738"/>
        <end position="948"/>
    </location>
</feature>
<evidence type="ECO:0000256" key="2">
    <source>
        <dbReference type="ARBA" id="ARBA00009200"/>
    </source>
</evidence>
<proteinExistence type="inferred from homology"/>
<feature type="compositionally biased region" description="Polar residues" evidence="4">
    <location>
        <begin position="999"/>
        <end position="1010"/>
    </location>
</feature>
<dbReference type="GO" id="GO:0045944">
    <property type="term" value="P:positive regulation of transcription by RNA polymerase II"/>
    <property type="evidence" value="ECO:0007669"/>
    <property type="project" value="TreeGrafter"/>
</dbReference>
<feature type="region of interest" description="Disordered" evidence="4">
    <location>
        <begin position="1"/>
        <end position="235"/>
    </location>
</feature>